<feature type="transmembrane region" description="Helical" evidence="2">
    <location>
        <begin position="284"/>
        <end position="306"/>
    </location>
</feature>
<reference evidence="3 4" key="1">
    <citation type="submission" date="2016-07" db="EMBL/GenBank/DDBJ databases">
        <title>Multiple horizontal gene transfer events from other fungi enriched the ability of initially mycotrophic Trichoderma (Ascomycota) to feed on dead plant biomass.</title>
        <authorList>
            <consortium name="DOE Joint Genome Institute"/>
            <person name="Aerts A."/>
            <person name="Atanasova L."/>
            <person name="Chenthamara K."/>
            <person name="Zhang J."/>
            <person name="Grujic M."/>
            <person name="Henrissat B."/>
            <person name="Kuo A."/>
            <person name="Salamov A."/>
            <person name="Lipzen A."/>
            <person name="Labutti K."/>
            <person name="Barry K."/>
            <person name="Miao Y."/>
            <person name="Rahimi M.J."/>
            <person name="Shen Q."/>
            <person name="Grigoriev I.V."/>
            <person name="Kubicek C.P."/>
            <person name="Druzhinina I.S."/>
        </authorList>
    </citation>
    <scope>NUCLEOTIDE SEQUENCE [LARGE SCALE GENOMIC DNA]</scope>
    <source>
        <strain evidence="3 4">CBS 226.95</strain>
    </source>
</reference>
<keyword evidence="2" id="KW-1133">Transmembrane helix</keyword>
<keyword evidence="2" id="KW-0812">Transmembrane</keyword>
<feature type="transmembrane region" description="Helical" evidence="2">
    <location>
        <begin position="318"/>
        <end position="338"/>
    </location>
</feature>
<accession>A0A2T4AAQ5</accession>
<evidence type="ECO:0000313" key="4">
    <source>
        <dbReference type="Proteomes" id="UP000241690"/>
    </source>
</evidence>
<keyword evidence="2" id="KW-0472">Membrane</keyword>
<organism evidence="3 4">
    <name type="scientific">Trichoderma harzianum CBS 226.95</name>
    <dbReference type="NCBI Taxonomy" id="983964"/>
    <lineage>
        <taxon>Eukaryota</taxon>
        <taxon>Fungi</taxon>
        <taxon>Dikarya</taxon>
        <taxon>Ascomycota</taxon>
        <taxon>Pezizomycotina</taxon>
        <taxon>Sordariomycetes</taxon>
        <taxon>Hypocreomycetidae</taxon>
        <taxon>Hypocreales</taxon>
        <taxon>Hypocreaceae</taxon>
        <taxon>Trichoderma</taxon>
    </lineage>
</organism>
<evidence type="ECO:0000256" key="1">
    <source>
        <dbReference type="SAM" id="MobiDB-lite"/>
    </source>
</evidence>
<feature type="compositionally biased region" description="Acidic residues" evidence="1">
    <location>
        <begin position="475"/>
        <end position="488"/>
    </location>
</feature>
<dbReference type="EMBL" id="KZ679681">
    <property type="protein sequence ID" value="PTB54157.1"/>
    <property type="molecule type" value="Genomic_DNA"/>
</dbReference>
<dbReference type="AlphaFoldDB" id="A0A2T4AAQ5"/>
<proteinExistence type="predicted"/>
<keyword evidence="4" id="KW-1185">Reference proteome</keyword>
<sequence>MRRANPRQVGFICHSCASLPAQASRQPFPSRILSSAPRQIAQSSVWRSTPARWATSVSASRADAEADAEANEKAVPASTPRPLTDASQLANVAEDSCNKFLSVDGIPAKQLTAAALQSCLRAASALHPQLKRAEAQFKASASKLVSLGAERTGARVPIDAKLVDATSRISHAAYAIISNPNVEMTPEFLELYVAIQSQLGQPESLPAVFELYANKPKPVVKNGQIAYLKQNPNAAARAIEPAVADMALQAAIDAKNLDSALGIIEASYSLPAFKRQKLIKHGTAPAIGLATLPFGIFGLSTAYASYWQNTMDISTATGIGVAGISGYFLVIGSLGMIAKLSHKDQMKRVTWTPGTPLRYRWLREEERAALDKVACAWGFKEPWRHGEEMGPEWEGLKEYMGYRQMLLDRVEFMEEQQQQQQHQQHEAPSTEVTLALPMAVSVAPSTPPQQEIVDAEMSGVPAPEAEDGVAAPVEGQEEEEEEEEEEEIKSEVRDLQEDVDDDQAVFEHQLDSTM</sequence>
<evidence type="ECO:0000313" key="3">
    <source>
        <dbReference type="EMBL" id="PTB54157.1"/>
    </source>
</evidence>
<protein>
    <submittedName>
        <fullName evidence="3">Uncharacterized protein</fullName>
    </submittedName>
</protein>
<gene>
    <name evidence="3" type="ORF">M431DRAFT_17521</name>
</gene>
<feature type="region of interest" description="Disordered" evidence="1">
    <location>
        <begin position="57"/>
        <end position="83"/>
    </location>
</feature>
<dbReference type="Proteomes" id="UP000241690">
    <property type="component" value="Unassembled WGS sequence"/>
</dbReference>
<feature type="region of interest" description="Disordered" evidence="1">
    <location>
        <begin position="454"/>
        <end position="514"/>
    </location>
</feature>
<name>A0A2T4AAQ5_TRIHA</name>
<evidence type="ECO:0000256" key="2">
    <source>
        <dbReference type="SAM" id="Phobius"/>
    </source>
</evidence>
<dbReference type="RefSeq" id="XP_024773834.1">
    <property type="nucleotide sequence ID" value="XM_024913067.1"/>
</dbReference>
<dbReference type="GeneID" id="36621626"/>